<feature type="chain" id="PRO_5002061369" description="SXP/RAL-2 family protein Ani s 5-like cation-binding domain-containing protein" evidence="1">
    <location>
        <begin position="22"/>
        <end position="258"/>
    </location>
</feature>
<gene>
    <name evidence="3" type="ORF">OESDEN_19770</name>
</gene>
<dbReference type="OrthoDB" id="5857109at2759"/>
<dbReference type="EMBL" id="KN600295">
    <property type="protein sequence ID" value="KHJ80553.1"/>
    <property type="molecule type" value="Genomic_DNA"/>
</dbReference>
<dbReference type="PANTHER" id="PTHR21593">
    <property type="entry name" value="PRION-LIKE- Q/N-RICH -DOMAIN-BEARING PROTEIN PROTEIN"/>
    <property type="match status" value="1"/>
</dbReference>
<feature type="domain" description="SXP/RAL-2 family protein Ani s 5-like cation-binding" evidence="2">
    <location>
        <begin position="61"/>
        <end position="165"/>
    </location>
</feature>
<feature type="signal peptide" evidence="1">
    <location>
        <begin position="1"/>
        <end position="21"/>
    </location>
</feature>
<dbReference type="PANTHER" id="PTHR21593:SF36">
    <property type="entry name" value="DUF148 DOMAIN-CONTAINING PROTEIN-RELATED"/>
    <property type="match status" value="1"/>
</dbReference>
<dbReference type="InterPro" id="IPR003677">
    <property type="entry name" value="ANIS5_cation-bd"/>
</dbReference>
<evidence type="ECO:0000259" key="2">
    <source>
        <dbReference type="Pfam" id="PF02520"/>
    </source>
</evidence>
<name>A0A0B1S5C2_OESDE</name>
<dbReference type="AlphaFoldDB" id="A0A0B1S5C2"/>
<evidence type="ECO:0000256" key="1">
    <source>
        <dbReference type="SAM" id="SignalP"/>
    </source>
</evidence>
<accession>A0A0B1S5C2</accession>
<reference evidence="3 4" key="1">
    <citation type="submission" date="2014-03" db="EMBL/GenBank/DDBJ databases">
        <title>Draft genome of the hookworm Oesophagostomum dentatum.</title>
        <authorList>
            <person name="Mitreva M."/>
        </authorList>
    </citation>
    <scope>NUCLEOTIDE SEQUENCE [LARGE SCALE GENOMIC DNA]</scope>
    <source>
        <strain evidence="3 4">OD-Hann</strain>
    </source>
</reference>
<keyword evidence="4" id="KW-1185">Reference proteome</keyword>
<proteinExistence type="predicted"/>
<sequence length="258" mass="29365">MKGFISLAVFVALLCQAQVQCRRYYGGGGRRGYGRGRWGGGRGFQIRGPCPSFLRNVTEEAWREYINISRNDTLTVTEINQAVMEWGDKHNVSMQILQYRNNMTLKRNQIRQNMTQIIGQLAAALQTFFSYMDKENLTPKEHFQQLKNLTRQHPELFNILYFAAYEVMAKSYGSFCGMYGECGYVPGFEAFGPGNSLACDCKMRRNGGRKGEWGSYGGGGYGYAGFDLSRKEEPWDYGENANELDDQYPGEYVDYTAL</sequence>
<evidence type="ECO:0000313" key="3">
    <source>
        <dbReference type="EMBL" id="KHJ80553.1"/>
    </source>
</evidence>
<keyword evidence="1" id="KW-0732">Signal</keyword>
<protein>
    <recommendedName>
        <fullName evidence="2">SXP/RAL-2 family protein Ani s 5-like cation-binding domain-containing protein</fullName>
    </recommendedName>
</protein>
<dbReference type="Pfam" id="PF02520">
    <property type="entry name" value="ANIS5_cation-bd"/>
    <property type="match status" value="1"/>
</dbReference>
<dbReference type="InterPro" id="IPR052823">
    <property type="entry name" value="SXP/RAL-2_related"/>
</dbReference>
<organism evidence="3 4">
    <name type="scientific">Oesophagostomum dentatum</name>
    <name type="common">Nodular worm</name>
    <dbReference type="NCBI Taxonomy" id="61180"/>
    <lineage>
        <taxon>Eukaryota</taxon>
        <taxon>Metazoa</taxon>
        <taxon>Ecdysozoa</taxon>
        <taxon>Nematoda</taxon>
        <taxon>Chromadorea</taxon>
        <taxon>Rhabditida</taxon>
        <taxon>Rhabditina</taxon>
        <taxon>Rhabditomorpha</taxon>
        <taxon>Strongyloidea</taxon>
        <taxon>Strongylidae</taxon>
        <taxon>Oesophagostomum</taxon>
    </lineage>
</organism>
<dbReference type="Proteomes" id="UP000053660">
    <property type="component" value="Unassembled WGS sequence"/>
</dbReference>
<evidence type="ECO:0000313" key="4">
    <source>
        <dbReference type="Proteomes" id="UP000053660"/>
    </source>
</evidence>